<protein>
    <submittedName>
        <fullName evidence="1">Uncharacterized protein</fullName>
    </submittedName>
</protein>
<organism evidence="1 2">
    <name type="scientific">Molossus molossus</name>
    <name type="common">Pallas' mastiff bat</name>
    <name type="synonym">Vespertilio molossus</name>
    <dbReference type="NCBI Taxonomy" id="27622"/>
    <lineage>
        <taxon>Eukaryota</taxon>
        <taxon>Metazoa</taxon>
        <taxon>Chordata</taxon>
        <taxon>Craniata</taxon>
        <taxon>Vertebrata</taxon>
        <taxon>Euteleostomi</taxon>
        <taxon>Mammalia</taxon>
        <taxon>Eutheria</taxon>
        <taxon>Laurasiatheria</taxon>
        <taxon>Chiroptera</taxon>
        <taxon>Yangochiroptera</taxon>
        <taxon>Molossidae</taxon>
        <taxon>Molossus</taxon>
    </lineage>
</organism>
<dbReference type="Proteomes" id="UP000550707">
    <property type="component" value="Unassembled WGS sequence"/>
</dbReference>
<dbReference type="AlphaFoldDB" id="A0A7J8I176"/>
<name>A0A7J8I176_MOLMO</name>
<gene>
    <name evidence="1" type="ORF">HJG59_010901</name>
</gene>
<dbReference type="EMBL" id="JACASF010000005">
    <property type="protein sequence ID" value="KAF6478010.1"/>
    <property type="molecule type" value="Genomic_DNA"/>
</dbReference>
<accession>A0A7J8I176</accession>
<evidence type="ECO:0000313" key="1">
    <source>
        <dbReference type="EMBL" id="KAF6478010.1"/>
    </source>
</evidence>
<evidence type="ECO:0000313" key="2">
    <source>
        <dbReference type="Proteomes" id="UP000550707"/>
    </source>
</evidence>
<proteinExistence type="predicted"/>
<comment type="caution">
    <text evidence="1">The sequence shown here is derived from an EMBL/GenBank/DDBJ whole genome shotgun (WGS) entry which is preliminary data.</text>
</comment>
<dbReference type="InParanoid" id="A0A7J8I176"/>
<sequence length="195" mass="22188">MTHQSPHYFCTLVMCQSPRFVLHSPRMYSSRQPHGVGITEEEARACCLGKSPKDAQPRRPIGLNPVGGLPGCKISALKPLLCRSAISKCAGRVPGDPQKPFQGVSKRLLFQLPTLQRETTRPSVLQPKQHAVTDTRQKRTREFRRLLLNQTSGIRKMSTSVFSPVFFFFNLENVVLFHKRNIYAKMSRVPRFKIK</sequence>
<reference evidence="1 2" key="1">
    <citation type="journal article" date="2020" name="Nature">
        <title>Six reference-quality genomes reveal evolution of bat adaptations.</title>
        <authorList>
            <person name="Jebb D."/>
            <person name="Huang Z."/>
            <person name="Pippel M."/>
            <person name="Hughes G.M."/>
            <person name="Lavrichenko K."/>
            <person name="Devanna P."/>
            <person name="Winkler S."/>
            <person name="Jermiin L.S."/>
            <person name="Skirmuntt E.C."/>
            <person name="Katzourakis A."/>
            <person name="Burkitt-Gray L."/>
            <person name="Ray D.A."/>
            <person name="Sullivan K.A.M."/>
            <person name="Roscito J.G."/>
            <person name="Kirilenko B.M."/>
            <person name="Davalos L.M."/>
            <person name="Corthals A.P."/>
            <person name="Power M.L."/>
            <person name="Jones G."/>
            <person name="Ransome R.D."/>
            <person name="Dechmann D.K.N."/>
            <person name="Locatelli A.G."/>
            <person name="Puechmaille S.J."/>
            <person name="Fedrigo O."/>
            <person name="Jarvis E.D."/>
            <person name="Hiller M."/>
            <person name="Vernes S.C."/>
            <person name="Myers E.W."/>
            <person name="Teeling E.C."/>
        </authorList>
    </citation>
    <scope>NUCLEOTIDE SEQUENCE [LARGE SCALE GENOMIC DNA]</scope>
    <source>
        <strain evidence="1">MMolMol1</strain>
        <tissue evidence="1">Muscle</tissue>
    </source>
</reference>
<keyword evidence="2" id="KW-1185">Reference proteome</keyword>